<evidence type="ECO:0000313" key="1">
    <source>
        <dbReference type="EMBL" id="KAG6941566.1"/>
    </source>
</evidence>
<gene>
    <name evidence="1" type="ORF">JG688_00018599</name>
</gene>
<name>A0A8J5I1F1_9STRA</name>
<protein>
    <submittedName>
        <fullName evidence="1">Uncharacterized protein</fullName>
    </submittedName>
</protein>
<dbReference type="AlphaFoldDB" id="A0A8J5I1F1"/>
<sequence>MLADGYAVLHGHIKRIFESINEFRWSYPVAMYAKPTNNAPQRKYVQLSDNTEIFKSQLEVIWQKARLRKHGQGAFVLQHFVYVLRCNGPTRCHYFGLHVSTRVRGNVVCLNLG</sequence>
<evidence type="ECO:0000313" key="2">
    <source>
        <dbReference type="Proteomes" id="UP000709295"/>
    </source>
</evidence>
<accession>A0A8J5I1F1</accession>
<organism evidence="1 2">
    <name type="scientific">Phytophthora aleatoria</name>
    <dbReference type="NCBI Taxonomy" id="2496075"/>
    <lineage>
        <taxon>Eukaryota</taxon>
        <taxon>Sar</taxon>
        <taxon>Stramenopiles</taxon>
        <taxon>Oomycota</taxon>
        <taxon>Peronosporomycetes</taxon>
        <taxon>Peronosporales</taxon>
        <taxon>Peronosporaceae</taxon>
        <taxon>Phytophthora</taxon>
    </lineage>
</organism>
<reference evidence="1" key="1">
    <citation type="submission" date="2021-01" db="EMBL/GenBank/DDBJ databases">
        <title>Phytophthora aleatoria, a newly-described species from Pinus radiata is distinct from Phytophthora cactorum isolates based on comparative genomics.</title>
        <authorList>
            <person name="Mcdougal R."/>
            <person name="Panda P."/>
            <person name="Williams N."/>
            <person name="Studholme D.J."/>
        </authorList>
    </citation>
    <scope>NUCLEOTIDE SEQUENCE</scope>
    <source>
        <strain evidence="1">NZFS 4037</strain>
    </source>
</reference>
<dbReference type="EMBL" id="JAENGY010003576">
    <property type="protein sequence ID" value="KAG6941566.1"/>
    <property type="molecule type" value="Genomic_DNA"/>
</dbReference>
<comment type="caution">
    <text evidence="1">The sequence shown here is derived from an EMBL/GenBank/DDBJ whole genome shotgun (WGS) entry which is preliminary data.</text>
</comment>
<proteinExistence type="predicted"/>
<dbReference type="Proteomes" id="UP000709295">
    <property type="component" value="Unassembled WGS sequence"/>
</dbReference>
<keyword evidence="2" id="KW-1185">Reference proteome</keyword>